<organism evidence="3 4">
    <name type="scientific">Coemansia guatemalensis</name>
    <dbReference type="NCBI Taxonomy" id="2761395"/>
    <lineage>
        <taxon>Eukaryota</taxon>
        <taxon>Fungi</taxon>
        <taxon>Fungi incertae sedis</taxon>
        <taxon>Zoopagomycota</taxon>
        <taxon>Kickxellomycotina</taxon>
        <taxon>Kickxellomycetes</taxon>
        <taxon>Kickxellales</taxon>
        <taxon>Kickxellaceae</taxon>
        <taxon>Coemansia</taxon>
    </lineage>
</organism>
<protein>
    <recommendedName>
        <fullName evidence="2">J domain-containing protein</fullName>
    </recommendedName>
</protein>
<dbReference type="Gene3D" id="1.10.287.110">
    <property type="entry name" value="DnaJ domain"/>
    <property type="match status" value="1"/>
</dbReference>
<comment type="caution">
    <text evidence="3">The sequence shown here is derived from an EMBL/GenBank/DDBJ whole genome shotgun (WGS) entry which is preliminary data.</text>
</comment>
<dbReference type="InterPro" id="IPR036869">
    <property type="entry name" value="J_dom_sf"/>
</dbReference>
<dbReference type="PRINTS" id="PR00625">
    <property type="entry name" value="JDOMAIN"/>
</dbReference>
<dbReference type="InterPro" id="IPR001623">
    <property type="entry name" value="DnaJ_domain"/>
</dbReference>
<keyword evidence="1" id="KW-0143">Chaperone</keyword>
<dbReference type="PROSITE" id="PS50076">
    <property type="entry name" value="DNAJ_2"/>
    <property type="match status" value="1"/>
</dbReference>
<feature type="domain" description="J" evidence="2">
    <location>
        <begin position="2"/>
        <end position="72"/>
    </location>
</feature>
<dbReference type="SMART" id="SM00271">
    <property type="entry name" value="DnaJ"/>
    <property type="match status" value="1"/>
</dbReference>
<proteinExistence type="predicted"/>
<evidence type="ECO:0000259" key="2">
    <source>
        <dbReference type="PROSITE" id="PS50076"/>
    </source>
</evidence>
<reference evidence="3" key="1">
    <citation type="submission" date="2022-07" db="EMBL/GenBank/DDBJ databases">
        <title>Phylogenomic reconstructions and comparative analyses of Kickxellomycotina fungi.</title>
        <authorList>
            <person name="Reynolds N.K."/>
            <person name="Stajich J.E."/>
            <person name="Barry K."/>
            <person name="Grigoriev I.V."/>
            <person name="Crous P."/>
            <person name="Smith M.E."/>
        </authorList>
    </citation>
    <scope>NUCLEOTIDE SEQUENCE</scope>
    <source>
        <strain evidence="3">NRRL 1565</strain>
    </source>
</reference>
<dbReference type="GO" id="GO:0005737">
    <property type="term" value="C:cytoplasm"/>
    <property type="evidence" value="ECO:0007669"/>
    <property type="project" value="TreeGrafter"/>
</dbReference>
<name>A0A9W8LQJ5_9FUNG</name>
<dbReference type="OrthoDB" id="436519at2759"/>
<dbReference type="SUPFAM" id="SSF46565">
    <property type="entry name" value="Chaperone J-domain"/>
    <property type="match status" value="1"/>
</dbReference>
<dbReference type="CDD" id="cd06257">
    <property type="entry name" value="DnaJ"/>
    <property type="match status" value="1"/>
</dbReference>
<evidence type="ECO:0000313" key="4">
    <source>
        <dbReference type="Proteomes" id="UP001140094"/>
    </source>
</evidence>
<dbReference type="EMBL" id="JANBUO010003636">
    <property type="protein sequence ID" value="KAJ2790044.1"/>
    <property type="molecule type" value="Genomic_DNA"/>
</dbReference>
<dbReference type="Proteomes" id="UP001140094">
    <property type="component" value="Unassembled WGS sequence"/>
</dbReference>
<dbReference type="PANTHER" id="PTHR44500">
    <property type="entry name" value="DNAJ HOMOLOG SUBFAMILY C MEMBER 12"/>
    <property type="match status" value="1"/>
</dbReference>
<dbReference type="AlphaFoldDB" id="A0A9W8LQJ5"/>
<evidence type="ECO:0000256" key="1">
    <source>
        <dbReference type="ARBA" id="ARBA00023186"/>
    </source>
</evidence>
<dbReference type="InterPro" id="IPR029827">
    <property type="entry name" value="JDP1-like"/>
</dbReference>
<accession>A0A9W8LQJ5</accession>
<sequence>MDYYDILNCAPDTPIAQIHSEYRRLALQYHPDKATNISQQQQSKHQQKWNDVQEAYNVLSDPVQRAQYNRWRTSRLPLGFNQWKSRSHTMHWTFDNQRTIADKTDSALPPQDLYAMFRSYQI</sequence>
<evidence type="ECO:0000313" key="3">
    <source>
        <dbReference type="EMBL" id="KAJ2790044.1"/>
    </source>
</evidence>
<gene>
    <name evidence="3" type="ORF">H4R20_007078</name>
</gene>
<keyword evidence="4" id="KW-1185">Reference proteome</keyword>
<dbReference type="Pfam" id="PF00226">
    <property type="entry name" value="DnaJ"/>
    <property type="match status" value="1"/>
</dbReference>
<dbReference type="PANTHER" id="PTHR44500:SF1">
    <property type="entry name" value="DNAJ HOMOLOG SUBFAMILY C MEMBER 12"/>
    <property type="match status" value="1"/>
</dbReference>